<sequence>MDELVISLGSGRRSKTWKQQYLSWDELVAKLSVWEEKRVTVEEYKKLKASRKQKDITFVADLKDTKAFVGGAIKGDRRTKETVESRSILTLDADNIDNQEEFMAKVDEVLGDNHYLIHSTLSHTPDNVRLRLLVPLSEEIDAEKHEAVARKIADNIGLEYFDRTTFDVNRLVYFPSKLMDATTVWHESPYGYEPLDVDSVLGEYFDWTNMGEWARHAGEEERNALHRKKDNPLDKPGTIGLFNRTYSITEAIATFLSDKYEETDDGTGRYTYVGGSTAGGLVIYDNDTFCHSHHSTDPISGQMVNAYDLVRIHKYGNLDYGMGEAGKMGKMPSDIQMKKMMDKDINCKKQDILEQRASMMSDFSGEDFDIEDKPVIVEDWEAELDRENGEYTLTARNLRLVLTKGPMDGVLAYNEVALRPVMRKAPAWADVDNIESDRERFEGKTEVNWTDNDMFRMQDWLFDKYQFRNKDAITSTLMTVCLERAYNPLKDYIRSLEWDGSPRAETLFIDWLAAEDNEYTRQVTRKSLLGAMWRVFKPGTKYDYMPVLVGPQGNGKSSLLKKLAITDDWFNDNVKELKGKEAQEQLQAGWIFEMGELDIMGKSSIEELKHFITQTTDKFRQSYGKLVEPYPRKAVFFGTTNRTDFLIDKTGNRRFLPITTGKMPKGQAHWNKLTGDAEKHYFGQLWAEVYQWYKQGEGVFLDDDMTEEAMKMQKAHTYVDDFEELLLEWLDEPEEADEFEIGEPMLRTKVTSRQIYKEVLNGQETTVPRKIGNQIKMIMDGLPNWEFKKSIRHTDETGKVRVSSGYERRPINILPATKSEVFHTEGIVKVNNDNFITKTDLGYKKL</sequence>
<keyword evidence="2" id="KW-0378">Hydrolase</keyword>
<protein>
    <submittedName>
        <fullName evidence="2">p-loop containing nucleoside triphosphate hydrolase</fullName>
    </submittedName>
</protein>
<evidence type="ECO:0000313" key="3">
    <source>
        <dbReference type="Proteomes" id="UP000002873"/>
    </source>
</evidence>
<dbReference type="InterPro" id="IPR027417">
    <property type="entry name" value="P-loop_NTPase"/>
</dbReference>
<dbReference type="OrthoDB" id="219at10239"/>
<evidence type="ECO:0000259" key="1">
    <source>
        <dbReference type="Pfam" id="PF05272"/>
    </source>
</evidence>
<dbReference type="PANTHER" id="PTHR34985:SF1">
    <property type="entry name" value="SLR0554 PROTEIN"/>
    <property type="match status" value="1"/>
</dbReference>
<dbReference type="EMBL" id="JQ619704">
    <property type="protein sequence ID" value="AFE86284.1"/>
    <property type="molecule type" value="Genomic_DNA"/>
</dbReference>
<reference evidence="2 3" key="1">
    <citation type="journal article" date="2012" name="J. Virol.">
        <title>Complete Genome Sequence of Bacillus cereus Bacteriophage PBC1.</title>
        <authorList>
            <person name="Kong M."/>
            <person name="Kim M."/>
            <person name="Ryu S."/>
        </authorList>
    </citation>
    <scope>NUCLEOTIDE SEQUENCE [LARGE SCALE GENOMIC DNA]</scope>
</reference>
<evidence type="ECO:0000313" key="2">
    <source>
        <dbReference type="EMBL" id="AFE86284.1"/>
    </source>
</evidence>
<proteinExistence type="predicted"/>
<dbReference type="GeneID" id="12980145"/>
<dbReference type="Pfam" id="PF05272">
    <property type="entry name" value="VapE-like_dom"/>
    <property type="match status" value="1"/>
</dbReference>
<dbReference type="InterPro" id="IPR007936">
    <property type="entry name" value="VapE-like_dom"/>
</dbReference>
<dbReference type="GO" id="GO:0016787">
    <property type="term" value="F:hydrolase activity"/>
    <property type="evidence" value="ECO:0007669"/>
    <property type="project" value="UniProtKB-KW"/>
</dbReference>
<dbReference type="RefSeq" id="YP_006383501.1">
    <property type="nucleotide sequence ID" value="NC_017976.1"/>
</dbReference>
<name>I1TLI2_9CAUD</name>
<gene>
    <name evidence="2" type="ORF">PBC1_048</name>
</gene>
<dbReference type="KEGG" id="vg:12980145"/>
<organism evidence="2 3">
    <name type="scientific">Bacillus phage PBC1</name>
    <dbReference type="NCBI Taxonomy" id="1161901"/>
    <lineage>
        <taxon>Viruses</taxon>
        <taxon>Duplodnaviria</taxon>
        <taxon>Heunggongvirae</taxon>
        <taxon>Uroviricota</taxon>
        <taxon>Caudoviricetes</taxon>
        <taxon>Gutmannvirinae</taxon>
        <taxon>Pebcunavirus</taxon>
        <taxon>Pebcunavirus PBC1</taxon>
    </lineage>
</organism>
<dbReference type="Proteomes" id="UP000002873">
    <property type="component" value="Segment"/>
</dbReference>
<dbReference type="PANTHER" id="PTHR34985">
    <property type="entry name" value="SLR0554 PROTEIN"/>
    <property type="match status" value="1"/>
</dbReference>
<accession>I1TLI2</accession>
<feature type="domain" description="Virulence-associated protein E-like" evidence="1">
    <location>
        <begin position="494"/>
        <end position="717"/>
    </location>
</feature>
<dbReference type="SUPFAM" id="SSF52540">
    <property type="entry name" value="P-loop containing nucleoside triphosphate hydrolases"/>
    <property type="match status" value="1"/>
</dbReference>
<keyword evidence="3" id="KW-1185">Reference proteome</keyword>